<gene>
    <name evidence="2" type="ORF">CYCCA115_LOCUS21130</name>
</gene>
<evidence type="ECO:0000256" key="1">
    <source>
        <dbReference type="SAM" id="MobiDB-lite"/>
    </source>
</evidence>
<organism evidence="2 3">
    <name type="scientific">Cylindrotheca closterium</name>
    <dbReference type="NCBI Taxonomy" id="2856"/>
    <lineage>
        <taxon>Eukaryota</taxon>
        <taxon>Sar</taxon>
        <taxon>Stramenopiles</taxon>
        <taxon>Ochrophyta</taxon>
        <taxon>Bacillariophyta</taxon>
        <taxon>Bacillariophyceae</taxon>
        <taxon>Bacillariophycidae</taxon>
        <taxon>Bacillariales</taxon>
        <taxon>Bacillariaceae</taxon>
        <taxon>Cylindrotheca</taxon>
    </lineage>
</organism>
<name>A0AAD2G9Z9_9STRA</name>
<protein>
    <submittedName>
        <fullName evidence="2">Uncharacterized protein</fullName>
    </submittedName>
</protein>
<feature type="compositionally biased region" description="Low complexity" evidence="1">
    <location>
        <begin position="1"/>
        <end position="15"/>
    </location>
</feature>
<keyword evidence="3" id="KW-1185">Reference proteome</keyword>
<dbReference type="EMBL" id="CAKOGP040002203">
    <property type="protein sequence ID" value="CAJ1965473.1"/>
    <property type="molecule type" value="Genomic_DNA"/>
</dbReference>
<evidence type="ECO:0000313" key="3">
    <source>
        <dbReference type="Proteomes" id="UP001295423"/>
    </source>
</evidence>
<comment type="caution">
    <text evidence="2">The sequence shown here is derived from an EMBL/GenBank/DDBJ whole genome shotgun (WGS) entry which is preliminary data.</text>
</comment>
<sequence length="230" mass="25757">METTSTTASKTTTTAPQQEQPGCKESSPILRNQKTAFVLPSRCPLRRVHFAPALVNKQSEADSKNVFASPHKELTKEMIHEVWYSQMEILTFQKRIKLTLLLKERFPTLNDSNFKDSMLGLDRHNPKRASYKRAATKFTLEAQQKSDDPDFLALVSRQCSSWAKSIAIHSALKTCCDVYDCSMPLAIKSIKKGGSYCKEVNNETTTGGKRPLQGETIGPATKRQRCARAS</sequence>
<feature type="region of interest" description="Disordered" evidence="1">
    <location>
        <begin position="1"/>
        <end position="26"/>
    </location>
</feature>
<evidence type="ECO:0000313" key="2">
    <source>
        <dbReference type="EMBL" id="CAJ1965473.1"/>
    </source>
</evidence>
<feature type="region of interest" description="Disordered" evidence="1">
    <location>
        <begin position="201"/>
        <end position="230"/>
    </location>
</feature>
<dbReference type="AlphaFoldDB" id="A0AAD2G9Z9"/>
<accession>A0AAD2G9Z9</accession>
<proteinExistence type="predicted"/>
<dbReference type="Proteomes" id="UP001295423">
    <property type="component" value="Unassembled WGS sequence"/>
</dbReference>
<reference evidence="2" key="1">
    <citation type="submission" date="2023-08" db="EMBL/GenBank/DDBJ databases">
        <authorList>
            <person name="Audoor S."/>
            <person name="Bilcke G."/>
        </authorList>
    </citation>
    <scope>NUCLEOTIDE SEQUENCE</scope>
</reference>